<dbReference type="InterPro" id="IPR001005">
    <property type="entry name" value="SANT/Myb"/>
</dbReference>
<accession>A0A2N9ECK8</accession>
<dbReference type="Gene3D" id="1.10.10.60">
    <property type="entry name" value="Homeodomain-like"/>
    <property type="match status" value="1"/>
</dbReference>
<evidence type="ECO:0000313" key="1">
    <source>
        <dbReference type="EMBL" id="SPC72279.1"/>
    </source>
</evidence>
<proteinExistence type="predicted"/>
<name>A0A2N9ECK8_FAGSY</name>
<reference evidence="1" key="1">
    <citation type="submission" date="2018-02" db="EMBL/GenBank/DDBJ databases">
        <authorList>
            <person name="Cohen D.B."/>
            <person name="Kent A.D."/>
        </authorList>
    </citation>
    <scope>NUCLEOTIDE SEQUENCE</scope>
</reference>
<gene>
    <name evidence="1" type="ORF">FSB_LOCUS161</name>
</gene>
<protein>
    <submittedName>
        <fullName evidence="1">Uncharacterized protein</fullName>
    </submittedName>
</protein>
<organism evidence="1">
    <name type="scientific">Fagus sylvatica</name>
    <name type="common">Beechnut</name>
    <dbReference type="NCBI Taxonomy" id="28930"/>
    <lineage>
        <taxon>Eukaryota</taxon>
        <taxon>Viridiplantae</taxon>
        <taxon>Streptophyta</taxon>
        <taxon>Embryophyta</taxon>
        <taxon>Tracheophyta</taxon>
        <taxon>Spermatophyta</taxon>
        <taxon>Magnoliopsida</taxon>
        <taxon>eudicotyledons</taxon>
        <taxon>Gunneridae</taxon>
        <taxon>Pentapetalae</taxon>
        <taxon>rosids</taxon>
        <taxon>fabids</taxon>
        <taxon>Fagales</taxon>
        <taxon>Fagaceae</taxon>
        <taxon>Fagus</taxon>
    </lineage>
</organism>
<sequence length="106" mass="12145">MDSTQNGTKHRCHVVAMPIPVEATSSADILISFVVTEEWLGFGQDPKPIEFIGSDPKLTKRFPEKQTWGTWEELLLACAVHRYDTKSWDSVSMEIQKRSSKLHYHL</sequence>
<dbReference type="PANTHER" id="PTHR37888:SF11">
    <property type="entry name" value="DNA-BINDING BROMODOMAIN-CONTAINING PROTEIN"/>
    <property type="match status" value="1"/>
</dbReference>
<dbReference type="CDD" id="cd00167">
    <property type="entry name" value="SANT"/>
    <property type="match status" value="1"/>
</dbReference>
<dbReference type="EMBL" id="OIVN01000002">
    <property type="protein sequence ID" value="SPC72279.1"/>
    <property type="molecule type" value="Genomic_DNA"/>
</dbReference>
<dbReference type="AlphaFoldDB" id="A0A2N9ECK8"/>
<dbReference type="PANTHER" id="PTHR37888">
    <property type="entry name" value="DNA-BINDING BROMODOMAIN-CONTAINING PROTEIN"/>
    <property type="match status" value="1"/>
</dbReference>